<name>A0ABS3JC05_9BACT</name>
<dbReference type="InterPro" id="IPR008767">
    <property type="entry name" value="Phage_SPP1_head-tail_adaptor"/>
</dbReference>
<evidence type="ECO:0000313" key="1">
    <source>
        <dbReference type="EMBL" id="MBO0947525.1"/>
    </source>
</evidence>
<comment type="caution">
    <text evidence="1">The sequence shown here is derived from an EMBL/GenBank/DDBJ whole genome shotgun (WGS) entry which is preliminary data.</text>
</comment>
<evidence type="ECO:0000313" key="2">
    <source>
        <dbReference type="Proteomes" id="UP000664628"/>
    </source>
</evidence>
<reference evidence="1 2" key="1">
    <citation type="submission" date="2021-03" db="EMBL/GenBank/DDBJ databases">
        <title>Fibrella sp. HMF5405 genome sequencing and assembly.</title>
        <authorList>
            <person name="Kang H."/>
            <person name="Kim H."/>
            <person name="Bae S."/>
            <person name="Joh K."/>
        </authorList>
    </citation>
    <scope>NUCLEOTIDE SEQUENCE [LARGE SCALE GENOMIC DNA]</scope>
    <source>
        <strain evidence="1 2">HMF5405</strain>
    </source>
</reference>
<gene>
    <name evidence="1" type="ORF">J2I46_02965</name>
</gene>
<protein>
    <recommendedName>
        <fullName evidence="3">Head-tail adaptor protein</fullName>
    </recommendedName>
</protein>
<accession>A0ABS3JC05</accession>
<dbReference type="EMBL" id="JAFMYW010000001">
    <property type="protein sequence ID" value="MBO0947525.1"/>
    <property type="molecule type" value="Genomic_DNA"/>
</dbReference>
<proteinExistence type="predicted"/>
<dbReference type="RefSeq" id="WP_207327433.1">
    <property type="nucleotide sequence ID" value="NZ_JAFMYW010000001.1"/>
</dbReference>
<evidence type="ECO:0008006" key="3">
    <source>
        <dbReference type="Google" id="ProtNLM"/>
    </source>
</evidence>
<organism evidence="1 2">
    <name type="scientific">Fibrella forsythiae</name>
    <dbReference type="NCBI Taxonomy" id="2817061"/>
    <lineage>
        <taxon>Bacteria</taxon>
        <taxon>Pseudomonadati</taxon>
        <taxon>Bacteroidota</taxon>
        <taxon>Cytophagia</taxon>
        <taxon>Cytophagales</taxon>
        <taxon>Spirosomataceae</taxon>
        <taxon>Fibrella</taxon>
    </lineage>
</organism>
<sequence>MKAPVISQPIEFWGVKVPVPDGLGGFTGEAERLHRQLGEVKPLPSKRDDTGSAQTIKQQYAIVFWNNPAYAPQQGHSVRWKDQMLTIQNVDYVDATRLKYRLIALAQ</sequence>
<dbReference type="Pfam" id="PF05521">
    <property type="entry name" value="Phage_HCP"/>
    <property type="match status" value="1"/>
</dbReference>
<keyword evidence="2" id="KW-1185">Reference proteome</keyword>
<dbReference type="Proteomes" id="UP000664628">
    <property type="component" value="Unassembled WGS sequence"/>
</dbReference>